<sequence length="279" mass="31205">MGNKTLMLNPVYQKYAGLQTLPVNTPELQEDTTNPGCYTVYNGELFCRALWDRTEKQSMCGKKFSDRGAVIYHLKSFHKDYPPAPKQTGRSTHASEQTALRFYRSLFSPPQPVPNTLTVRSAREGETDGEGHVDMEDPPRDKPVAEGPGVEETEVEGNEDEGAEEPVGLERVANTLERDSLAQPSRRKRKRTLSTTANAKRTRAAHAAKDVLPPLPLYLASNAKRGQVKNEVNYKKCLHILRAKGLSTLCQKCAKGGFVQCQFGEHCQSWNQFQKRAEV</sequence>
<name>A0ACB6QGR8_9PLEO</name>
<gene>
    <name evidence="1" type="ORF">BDR25DRAFT_80037</name>
</gene>
<evidence type="ECO:0000313" key="1">
    <source>
        <dbReference type="EMBL" id="KAF2466173.1"/>
    </source>
</evidence>
<protein>
    <submittedName>
        <fullName evidence="1">Uncharacterized protein</fullName>
    </submittedName>
</protein>
<organism evidence="1 2">
    <name type="scientific">Lindgomyces ingoldianus</name>
    <dbReference type="NCBI Taxonomy" id="673940"/>
    <lineage>
        <taxon>Eukaryota</taxon>
        <taxon>Fungi</taxon>
        <taxon>Dikarya</taxon>
        <taxon>Ascomycota</taxon>
        <taxon>Pezizomycotina</taxon>
        <taxon>Dothideomycetes</taxon>
        <taxon>Pleosporomycetidae</taxon>
        <taxon>Pleosporales</taxon>
        <taxon>Lindgomycetaceae</taxon>
        <taxon>Lindgomyces</taxon>
    </lineage>
</organism>
<reference evidence="1" key="1">
    <citation type="journal article" date="2020" name="Stud. Mycol.">
        <title>101 Dothideomycetes genomes: a test case for predicting lifestyles and emergence of pathogens.</title>
        <authorList>
            <person name="Haridas S."/>
            <person name="Albert R."/>
            <person name="Binder M."/>
            <person name="Bloem J."/>
            <person name="Labutti K."/>
            <person name="Salamov A."/>
            <person name="Andreopoulos B."/>
            <person name="Baker S."/>
            <person name="Barry K."/>
            <person name="Bills G."/>
            <person name="Bluhm B."/>
            <person name="Cannon C."/>
            <person name="Castanera R."/>
            <person name="Culley D."/>
            <person name="Daum C."/>
            <person name="Ezra D."/>
            <person name="Gonzalez J."/>
            <person name="Henrissat B."/>
            <person name="Kuo A."/>
            <person name="Liang C."/>
            <person name="Lipzen A."/>
            <person name="Lutzoni F."/>
            <person name="Magnuson J."/>
            <person name="Mondo S."/>
            <person name="Nolan M."/>
            <person name="Ohm R."/>
            <person name="Pangilinan J."/>
            <person name="Park H.-J."/>
            <person name="Ramirez L."/>
            <person name="Alfaro M."/>
            <person name="Sun H."/>
            <person name="Tritt A."/>
            <person name="Yoshinaga Y."/>
            <person name="Zwiers L.-H."/>
            <person name="Turgeon B."/>
            <person name="Goodwin S."/>
            <person name="Spatafora J."/>
            <person name="Crous P."/>
            <person name="Grigoriev I."/>
        </authorList>
    </citation>
    <scope>NUCLEOTIDE SEQUENCE</scope>
    <source>
        <strain evidence="1">ATCC 200398</strain>
    </source>
</reference>
<proteinExistence type="predicted"/>
<evidence type="ECO:0000313" key="2">
    <source>
        <dbReference type="Proteomes" id="UP000799755"/>
    </source>
</evidence>
<accession>A0ACB6QGR8</accession>
<comment type="caution">
    <text evidence="1">The sequence shown here is derived from an EMBL/GenBank/DDBJ whole genome shotgun (WGS) entry which is preliminary data.</text>
</comment>
<dbReference type="EMBL" id="MU003526">
    <property type="protein sequence ID" value="KAF2466173.1"/>
    <property type="molecule type" value="Genomic_DNA"/>
</dbReference>
<dbReference type="Proteomes" id="UP000799755">
    <property type="component" value="Unassembled WGS sequence"/>
</dbReference>
<keyword evidence="2" id="KW-1185">Reference proteome</keyword>